<comment type="caution">
    <text evidence="1">The sequence shown here is derived from an EMBL/GenBank/DDBJ whole genome shotgun (WGS) entry which is preliminary data.</text>
</comment>
<name>A0A3A2Z6U5_9EURO</name>
<sequence>MDLDSLCVELEAVLGDQEFLNIFALITLKLDHLAHLTVRDDCAIAGEFLLDDFEDLLLVEFLRKALDGGQSLTTIALLDTNVDVILGLLRFPSVVVGLREGVCETTKSAMSHTKSL</sequence>
<organism evidence="1 2">
    <name type="scientific">Aspergillus sclerotialis</name>
    <dbReference type="NCBI Taxonomy" id="2070753"/>
    <lineage>
        <taxon>Eukaryota</taxon>
        <taxon>Fungi</taxon>
        <taxon>Dikarya</taxon>
        <taxon>Ascomycota</taxon>
        <taxon>Pezizomycotina</taxon>
        <taxon>Eurotiomycetes</taxon>
        <taxon>Eurotiomycetidae</taxon>
        <taxon>Eurotiales</taxon>
        <taxon>Aspergillaceae</taxon>
        <taxon>Aspergillus</taxon>
        <taxon>Aspergillus subgen. Polypaecilum</taxon>
    </lineage>
</organism>
<dbReference type="AlphaFoldDB" id="A0A3A2Z6U5"/>
<dbReference type="EMBL" id="MVGC01001796">
    <property type="protein sequence ID" value="RJE17037.1"/>
    <property type="molecule type" value="Genomic_DNA"/>
</dbReference>
<dbReference type="Proteomes" id="UP000266188">
    <property type="component" value="Unassembled WGS sequence"/>
</dbReference>
<accession>A0A3A2Z6U5</accession>
<protein>
    <submittedName>
        <fullName evidence="1">Uncharacterized protein</fullName>
    </submittedName>
</protein>
<proteinExistence type="predicted"/>
<gene>
    <name evidence="1" type="ORF">PHISCL_10626</name>
</gene>
<evidence type="ECO:0000313" key="2">
    <source>
        <dbReference type="Proteomes" id="UP000266188"/>
    </source>
</evidence>
<keyword evidence="2" id="KW-1185">Reference proteome</keyword>
<evidence type="ECO:0000313" key="1">
    <source>
        <dbReference type="EMBL" id="RJE17037.1"/>
    </source>
</evidence>
<reference evidence="2" key="1">
    <citation type="submission" date="2017-02" db="EMBL/GenBank/DDBJ databases">
        <authorList>
            <person name="Tafer H."/>
            <person name="Lopandic K."/>
        </authorList>
    </citation>
    <scope>NUCLEOTIDE SEQUENCE [LARGE SCALE GENOMIC DNA]</scope>
    <source>
        <strain evidence="2">CBS 366.77</strain>
    </source>
</reference>